<accession>A0A6M3IE42</accession>
<reference evidence="1" key="1">
    <citation type="submission" date="2020-03" db="EMBL/GenBank/DDBJ databases">
        <title>The deep terrestrial virosphere.</title>
        <authorList>
            <person name="Holmfeldt K."/>
            <person name="Nilsson E."/>
            <person name="Simone D."/>
            <person name="Lopez-Fernandez M."/>
            <person name="Wu X."/>
            <person name="de Brujin I."/>
            <person name="Lundin D."/>
            <person name="Andersson A."/>
            <person name="Bertilsson S."/>
            <person name="Dopson M."/>
        </authorList>
    </citation>
    <scope>NUCLEOTIDE SEQUENCE</scope>
    <source>
        <strain evidence="2">MM415A00246</strain>
        <strain evidence="1">MM415B01997</strain>
    </source>
</reference>
<organism evidence="1">
    <name type="scientific">viral metagenome</name>
    <dbReference type="NCBI Taxonomy" id="1070528"/>
    <lineage>
        <taxon>unclassified sequences</taxon>
        <taxon>metagenomes</taxon>
        <taxon>organismal metagenomes</taxon>
    </lineage>
</organism>
<sequence>MKKKGQQSVDAVAEAAGIMASAAKAREDMFNAALAEVKRKESVLFPDKLSPQDLRTVIDIARACVEPGDSIGAFAHALLIGQFLAQKGFLITFRTEQSK</sequence>
<evidence type="ECO:0000313" key="2">
    <source>
        <dbReference type="EMBL" id="QJA83914.1"/>
    </source>
</evidence>
<dbReference type="EMBL" id="MT142520">
    <property type="protein sequence ID" value="QJA83914.1"/>
    <property type="molecule type" value="Genomic_DNA"/>
</dbReference>
<name>A0A6M3IE42_9ZZZZ</name>
<evidence type="ECO:0000313" key="1">
    <source>
        <dbReference type="EMBL" id="QJA55721.1"/>
    </source>
</evidence>
<proteinExistence type="predicted"/>
<gene>
    <name evidence="2" type="ORF">MM415A00246_0036</name>
    <name evidence="1" type="ORF">MM415B01997_0003</name>
</gene>
<dbReference type="AlphaFoldDB" id="A0A6M3IE42"/>
<dbReference type="EMBL" id="MT141176">
    <property type="protein sequence ID" value="QJA55721.1"/>
    <property type="molecule type" value="Genomic_DNA"/>
</dbReference>
<protein>
    <submittedName>
        <fullName evidence="1">Uncharacterized protein</fullName>
    </submittedName>
</protein>